<organism evidence="1 2">
    <name type="scientific">Caenorhabditis japonica</name>
    <dbReference type="NCBI Taxonomy" id="281687"/>
    <lineage>
        <taxon>Eukaryota</taxon>
        <taxon>Metazoa</taxon>
        <taxon>Ecdysozoa</taxon>
        <taxon>Nematoda</taxon>
        <taxon>Chromadorea</taxon>
        <taxon>Rhabditida</taxon>
        <taxon>Rhabditina</taxon>
        <taxon>Rhabditomorpha</taxon>
        <taxon>Rhabditoidea</taxon>
        <taxon>Rhabditidae</taxon>
        <taxon>Peloderinae</taxon>
        <taxon>Caenorhabditis</taxon>
    </lineage>
</organism>
<reference evidence="1" key="2">
    <citation type="submission" date="2022-06" db="UniProtKB">
        <authorList>
            <consortium name="EnsemblMetazoa"/>
        </authorList>
    </citation>
    <scope>IDENTIFICATION</scope>
    <source>
        <strain evidence="1">DF5081</strain>
    </source>
</reference>
<keyword evidence="2" id="KW-1185">Reference proteome</keyword>
<proteinExistence type="predicted"/>
<evidence type="ECO:0000313" key="1">
    <source>
        <dbReference type="EnsemblMetazoa" id="CJA34387.1"/>
    </source>
</evidence>
<name>A0A8R1IGW1_CAEJA</name>
<reference evidence="2" key="1">
    <citation type="submission" date="2010-08" db="EMBL/GenBank/DDBJ databases">
        <authorList>
            <consortium name="Caenorhabditis japonica Sequencing Consortium"/>
            <person name="Wilson R.K."/>
        </authorList>
    </citation>
    <scope>NUCLEOTIDE SEQUENCE [LARGE SCALE GENOMIC DNA]</scope>
    <source>
        <strain evidence="2">DF5081</strain>
    </source>
</reference>
<protein>
    <submittedName>
        <fullName evidence="1">Uncharacterized protein</fullName>
    </submittedName>
</protein>
<accession>A0A8R1IGW1</accession>
<dbReference type="Proteomes" id="UP000005237">
    <property type="component" value="Unassembled WGS sequence"/>
</dbReference>
<sequence length="74" mass="8201">MLTHFWRVAGLAESNFKSSANAVTWTSGGKLSKRGCVAKCLTARSRGQFDTVLERDKREKVAEDDVKGKRKGTK</sequence>
<dbReference type="EnsemblMetazoa" id="CJA34387.1">
    <property type="protein sequence ID" value="CJA34387.1"/>
    <property type="gene ID" value="WBGene00210234"/>
</dbReference>
<evidence type="ECO:0000313" key="2">
    <source>
        <dbReference type="Proteomes" id="UP000005237"/>
    </source>
</evidence>
<dbReference type="AlphaFoldDB" id="A0A8R1IGW1"/>